<evidence type="ECO:0000256" key="5">
    <source>
        <dbReference type="ARBA" id="ARBA00037357"/>
    </source>
</evidence>
<feature type="compositionally biased region" description="Basic residues" evidence="7">
    <location>
        <begin position="257"/>
        <end position="268"/>
    </location>
</feature>
<dbReference type="PANTHER" id="PTHR43537">
    <property type="entry name" value="TRANSCRIPTIONAL REGULATOR, GNTR FAMILY"/>
    <property type="match status" value="1"/>
</dbReference>
<dbReference type="InterPro" id="IPR011711">
    <property type="entry name" value="GntR_C"/>
</dbReference>
<dbReference type="OrthoDB" id="5450856at2"/>
<dbReference type="SMART" id="SM00895">
    <property type="entry name" value="FCD"/>
    <property type="match status" value="1"/>
</dbReference>
<comment type="function">
    <text evidence="5">Transcriptional repressor for the pyruvate dehydrogenase complex genes aceEF and lpd.</text>
</comment>
<keyword evidence="10" id="KW-1185">Reference proteome</keyword>
<dbReference type="PRINTS" id="PR00035">
    <property type="entry name" value="HTHGNTR"/>
</dbReference>
<evidence type="ECO:0000313" key="9">
    <source>
        <dbReference type="EMBL" id="QGZ58002.1"/>
    </source>
</evidence>
<reference evidence="9 10" key="1">
    <citation type="submission" date="2019-12" db="EMBL/GenBank/DDBJ databases">
        <title>Paraburkholderia acidiphila 7Q-K02 sp. nov and Paraburkholderia acidisoli DHF22 sp. nov., two strains isolated from forest soil.</title>
        <authorList>
            <person name="Gao Z."/>
            <person name="Qiu L."/>
        </authorList>
    </citation>
    <scope>NUCLEOTIDE SEQUENCE [LARGE SCALE GENOMIC DNA]</scope>
    <source>
        <strain evidence="9 10">7Q-K02</strain>
    </source>
</reference>
<dbReference type="KEGG" id="pacp:FAZ97_15105"/>
<dbReference type="InterPro" id="IPR008920">
    <property type="entry name" value="TF_FadR/GntR_C"/>
</dbReference>
<dbReference type="SUPFAM" id="SSF48008">
    <property type="entry name" value="GntR ligand-binding domain-like"/>
    <property type="match status" value="1"/>
</dbReference>
<sequence>MRRMETSLLDGTWRAGAKLPSERVLALEYDVARNTVREALQRLAARGLVQSRPGAGVFVTDQLRTGFASPWGQLVADHPALREDILEFRRVLEGATAYFAALRASDEDLARIRALMQELERTREVDDKAAEADTDAKLHEVIAQASHNAMFLHLHTSVLGVLREHITINGTGLRVQNEDAPDQLLLQHRTLCEAIVARRPEEARTAMQTHIDFVRTRVGDEIGWPESGPTSDDTRRAVAARKATRKAPGGVEQKPVTRARRTNAAKVG</sequence>
<dbReference type="Pfam" id="PF07729">
    <property type="entry name" value="FCD"/>
    <property type="match status" value="1"/>
</dbReference>
<dbReference type="AlphaFoldDB" id="A0A7Z2GA83"/>
<dbReference type="PROSITE" id="PS50949">
    <property type="entry name" value="HTH_GNTR"/>
    <property type="match status" value="1"/>
</dbReference>
<dbReference type="GO" id="GO:0003700">
    <property type="term" value="F:DNA-binding transcription factor activity"/>
    <property type="evidence" value="ECO:0007669"/>
    <property type="project" value="InterPro"/>
</dbReference>
<dbReference type="Pfam" id="PF00392">
    <property type="entry name" value="GntR"/>
    <property type="match status" value="1"/>
</dbReference>
<keyword evidence="2" id="KW-0805">Transcription regulation</keyword>
<dbReference type="RefSeq" id="WP_158760936.1">
    <property type="nucleotide sequence ID" value="NZ_CP046910.1"/>
</dbReference>
<evidence type="ECO:0000256" key="7">
    <source>
        <dbReference type="SAM" id="MobiDB-lite"/>
    </source>
</evidence>
<dbReference type="InterPro" id="IPR036390">
    <property type="entry name" value="WH_DNA-bd_sf"/>
</dbReference>
<evidence type="ECO:0000256" key="1">
    <source>
        <dbReference type="ARBA" id="ARBA00022491"/>
    </source>
</evidence>
<keyword evidence="1" id="KW-0678">Repressor</keyword>
<dbReference type="SUPFAM" id="SSF46785">
    <property type="entry name" value="Winged helix' DNA-binding domain"/>
    <property type="match status" value="1"/>
</dbReference>
<dbReference type="InterPro" id="IPR036388">
    <property type="entry name" value="WH-like_DNA-bd_sf"/>
</dbReference>
<dbReference type="InterPro" id="IPR000524">
    <property type="entry name" value="Tscrpt_reg_HTH_GntR"/>
</dbReference>
<organism evidence="9 10">
    <name type="scientific">Paraburkholderia acidiphila</name>
    <dbReference type="NCBI Taxonomy" id="2571747"/>
    <lineage>
        <taxon>Bacteria</taxon>
        <taxon>Pseudomonadati</taxon>
        <taxon>Pseudomonadota</taxon>
        <taxon>Betaproteobacteria</taxon>
        <taxon>Burkholderiales</taxon>
        <taxon>Burkholderiaceae</taxon>
        <taxon>Paraburkholderia</taxon>
    </lineage>
</organism>
<keyword evidence="4" id="KW-0804">Transcription</keyword>
<name>A0A7Z2GA83_9BURK</name>
<proteinExistence type="predicted"/>
<dbReference type="Gene3D" id="1.20.120.530">
    <property type="entry name" value="GntR ligand-binding domain-like"/>
    <property type="match status" value="1"/>
</dbReference>
<evidence type="ECO:0000256" key="6">
    <source>
        <dbReference type="ARBA" id="ARBA00039592"/>
    </source>
</evidence>
<evidence type="ECO:0000256" key="2">
    <source>
        <dbReference type="ARBA" id="ARBA00023015"/>
    </source>
</evidence>
<dbReference type="CDD" id="cd07377">
    <property type="entry name" value="WHTH_GntR"/>
    <property type="match status" value="1"/>
</dbReference>
<dbReference type="EMBL" id="CP046910">
    <property type="protein sequence ID" value="QGZ58002.1"/>
    <property type="molecule type" value="Genomic_DNA"/>
</dbReference>
<evidence type="ECO:0000256" key="4">
    <source>
        <dbReference type="ARBA" id="ARBA00023163"/>
    </source>
</evidence>
<protein>
    <recommendedName>
        <fullName evidence="6">Pyruvate dehydrogenase complex repressor</fullName>
    </recommendedName>
</protein>
<dbReference type="SMART" id="SM00345">
    <property type="entry name" value="HTH_GNTR"/>
    <property type="match status" value="1"/>
</dbReference>
<dbReference type="PANTHER" id="PTHR43537:SF34">
    <property type="entry name" value="PYRUVATE DEHYDROGENASE COMPLEX REPRESSOR"/>
    <property type="match status" value="1"/>
</dbReference>
<dbReference type="Proteomes" id="UP000434209">
    <property type="component" value="Chromosome 2"/>
</dbReference>
<feature type="region of interest" description="Disordered" evidence="7">
    <location>
        <begin position="222"/>
        <end position="268"/>
    </location>
</feature>
<gene>
    <name evidence="9" type="ORF">FAZ97_15105</name>
</gene>
<feature type="domain" description="HTH gntR-type" evidence="8">
    <location>
        <begin position="1"/>
        <end position="62"/>
    </location>
</feature>
<accession>A0A7Z2GA83</accession>
<dbReference type="Gene3D" id="1.10.10.10">
    <property type="entry name" value="Winged helix-like DNA-binding domain superfamily/Winged helix DNA-binding domain"/>
    <property type="match status" value="1"/>
</dbReference>
<dbReference type="GO" id="GO:0003677">
    <property type="term" value="F:DNA binding"/>
    <property type="evidence" value="ECO:0007669"/>
    <property type="project" value="UniProtKB-KW"/>
</dbReference>
<evidence type="ECO:0000313" key="10">
    <source>
        <dbReference type="Proteomes" id="UP000434209"/>
    </source>
</evidence>
<evidence type="ECO:0000259" key="8">
    <source>
        <dbReference type="PROSITE" id="PS50949"/>
    </source>
</evidence>
<keyword evidence="3" id="KW-0238">DNA-binding</keyword>
<evidence type="ECO:0000256" key="3">
    <source>
        <dbReference type="ARBA" id="ARBA00023125"/>
    </source>
</evidence>